<gene>
    <name evidence="2" type="ordered locus">Intca_3487</name>
</gene>
<protein>
    <submittedName>
        <fullName evidence="2">Uncharacterized protein</fullName>
    </submittedName>
</protein>
<dbReference type="HOGENOM" id="CLU_2034937_0_0_11"/>
<keyword evidence="1" id="KW-1133">Transmembrane helix</keyword>
<organism evidence="2 3">
    <name type="scientific">Intrasporangium calvum (strain ATCC 23552 / DSM 43043 / JCM 3097 / NBRC 12989 / NCIMB 10167 / NRRL B-3866 / 7 KIP)</name>
    <dbReference type="NCBI Taxonomy" id="710696"/>
    <lineage>
        <taxon>Bacteria</taxon>
        <taxon>Bacillati</taxon>
        <taxon>Actinomycetota</taxon>
        <taxon>Actinomycetes</taxon>
        <taxon>Micrococcales</taxon>
        <taxon>Intrasporangiaceae</taxon>
        <taxon>Intrasporangium</taxon>
    </lineage>
</organism>
<proteinExistence type="predicted"/>
<evidence type="ECO:0000256" key="1">
    <source>
        <dbReference type="SAM" id="Phobius"/>
    </source>
</evidence>
<dbReference type="EMBL" id="CP002343">
    <property type="protein sequence ID" value="ADU49964.1"/>
    <property type="molecule type" value="Genomic_DNA"/>
</dbReference>
<feature type="transmembrane region" description="Helical" evidence="1">
    <location>
        <begin position="100"/>
        <end position="119"/>
    </location>
</feature>
<dbReference type="RefSeq" id="WP_013494276.1">
    <property type="nucleotide sequence ID" value="NC_014830.1"/>
</dbReference>
<evidence type="ECO:0000313" key="2">
    <source>
        <dbReference type="EMBL" id="ADU49964.1"/>
    </source>
</evidence>
<evidence type="ECO:0000313" key="3">
    <source>
        <dbReference type="Proteomes" id="UP000008914"/>
    </source>
</evidence>
<keyword evidence="3" id="KW-1185">Reference proteome</keyword>
<dbReference type="AlphaFoldDB" id="E6SG10"/>
<accession>E6SG10</accession>
<feature type="transmembrane region" description="Helical" evidence="1">
    <location>
        <begin position="32"/>
        <end position="50"/>
    </location>
</feature>
<name>E6SG10_INTC7</name>
<keyword evidence="1" id="KW-0812">Transmembrane</keyword>
<reference evidence="2 3" key="1">
    <citation type="journal article" date="2010" name="Stand. Genomic Sci.">
        <title>Complete genome sequence of Intrasporangium calvum type strain (7 KIP).</title>
        <authorList>
            <person name="Del Rio T.G."/>
            <person name="Chertkov O."/>
            <person name="Yasawong M."/>
            <person name="Lucas S."/>
            <person name="Deshpande S."/>
            <person name="Cheng J.F."/>
            <person name="Detter C."/>
            <person name="Tapia R."/>
            <person name="Han C."/>
            <person name="Goodwin L."/>
            <person name="Pitluck S."/>
            <person name="Liolios K."/>
            <person name="Ivanova N."/>
            <person name="Mavromatis K."/>
            <person name="Pati A."/>
            <person name="Chen A."/>
            <person name="Palaniappan K."/>
            <person name="Land M."/>
            <person name="Hauser L."/>
            <person name="Chang Y.J."/>
            <person name="Jeffries C.D."/>
            <person name="Rohde M."/>
            <person name="Pukall R."/>
            <person name="Sikorski J."/>
            <person name="Goker M."/>
            <person name="Woyke T."/>
            <person name="Bristow J."/>
            <person name="Eisen J.A."/>
            <person name="Markowitz V."/>
            <person name="Hugenholtz P."/>
            <person name="Kyrpides N.C."/>
            <person name="Klenk H.P."/>
            <person name="Lapidus A."/>
        </authorList>
    </citation>
    <scope>NUCLEOTIDE SEQUENCE [LARGE SCALE GENOMIC DNA]</scope>
    <source>
        <strain evidence="3">ATCC 23552 / DSM 43043 / JCM 3097 / NBRC 12989 / 7 KIP</strain>
    </source>
</reference>
<keyword evidence="1" id="KW-0472">Membrane</keyword>
<dbReference type="KEGG" id="ica:Intca_3487"/>
<dbReference type="eggNOG" id="ENOG50347MI">
    <property type="taxonomic scope" value="Bacteria"/>
</dbReference>
<sequence length="121" mass="12424">MGQLVALRERRAFDIALLGWRGQPERVGRDSWLVGTALSAPVVMLAIQTVATVRLGEGPSRVATRALGSLGATMACASLLEPEVRSALSPAGWNPTTTPIVAAGFSLAVAMAVLGLGSAGR</sequence>
<dbReference type="OrthoDB" id="6620093at2"/>
<dbReference type="Proteomes" id="UP000008914">
    <property type="component" value="Chromosome"/>
</dbReference>